<dbReference type="Gene3D" id="3.10.350.10">
    <property type="entry name" value="LysM domain"/>
    <property type="match status" value="1"/>
</dbReference>
<proteinExistence type="predicted"/>
<feature type="coiled-coil region" evidence="1">
    <location>
        <begin position="78"/>
        <end position="136"/>
    </location>
</feature>
<dbReference type="InterPro" id="IPR036779">
    <property type="entry name" value="LysM_dom_sf"/>
</dbReference>
<reference evidence="3 4" key="1">
    <citation type="journal article" date="2015" name="Genome Announc.">
        <title>Expanding the biotechnology potential of lactobacilli through comparative genomics of 213 strains and associated genera.</title>
        <authorList>
            <person name="Sun Z."/>
            <person name="Harris H.M."/>
            <person name="McCann A."/>
            <person name="Guo C."/>
            <person name="Argimon S."/>
            <person name="Zhang W."/>
            <person name="Yang X."/>
            <person name="Jeffery I.B."/>
            <person name="Cooney J.C."/>
            <person name="Kagawa T.F."/>
            <person name="Liu W."/>
            <person name="Song Y."/>
            <person name="Salvetti E."/>
            <person name="Wrobel A."/>
            <person name="Rasinkangas P."/>
            <person name="Parkhill J."/>
            <person name="Rea M.C."/>
            <person name="O'Sullivan O."/>
            <person name="Ritari J."/>
            <person name="Douillard F.P."/>
            <person name="Paul Ross R."/>
            <person name="Yang R."/>
            <person name="Briner A.E."/>
            <person name="Felis G.E."/>
            <person name="de Vos W.M."/>
            <person name="Barrangou R."/>
            <person name="Klaenhammer T.R."/>
            <person name="Caufield P.W."/>
            <person name="Cui Y."/>
            <person name="Zhang H."/>
            <person name="O'Toole P.W."/>
        </authorList>
    </citation>
    <scope>NUCLEOTIDE SEQUENCE [LARGE SCALE GENOMIC DNA]</scope>
    <source>
        <strain evidence="3 4">DSM 24301</strain>
    </source>
</reference>
<keyword evidence="4" id="KW-1185">Reference proteome</keyword>
<dbReference type="CDD" id="cd00118">
    <property type="entry name" value="LysM"/>
    <property type="match status" value="1"/>
</dbReference>
<dbReference type="SUPFAM" id="SSF54106">
    <property type="entry name" value="LysM domain"/>
    <property type="match status" value="1"/>
</dbReference>
<dbReference type="AlphaFoldDB" id="A0A0R2MXM8"/>
<keyword evidence="1" id="KW-0175">Coiled coil</keyword>
<dbReference type="Gene3D" id="1.10.530.10">
    <property type="match status" value="1"/>
</dbReference>
<evidence type="ECO:0000256" key="1">
    <source>
        <dbReference type="SAM" id="Coils"/>
    </source>
</evidence>
<sequence>MSASQVNAVASSDYTVQAGDNLWNISRQHGISLTTLTKANNIDLNNYVILPGDLLHVPASNITITVGDNPIADAAKKVAAQKAQEAAAQQAAAKAQQEAQQKAAAAAQAQQQAAAKAQQEAQQKAAAAKAQQAQQTQTAATSGSDLKSYVLNKMVAATGQSAATWDYIITRESRWQSNAQNPGSTAHGLFQSLWINGSDDIDVQIADAIRLYNADGMRPWAL</sequence>
<dbReference type="EMBL" id="JQCE01000038">
    <property type="protein sequence ID" value="KRO16355.1"/>
    <property type="molecule type" value="Genomic_DNA"/>
</dbReference>
<protein>
    <recommendedName>
        <fullName evidence="2">LysM domain-containing protein</fullName>
    </recommendedName>
</protein>
<dbReference type="SUPFAM" id="SSF53955">
    <property type="entry name" value="Lysozyme-like"/>
    <property type="match status" value="1"/>
</dbReference>
<dbReference type="InterPro" id="IPR023346">
    <property type="entry name" value="Lysozyme-like_dom_sf"/>
</dbReference>
<accession>A0A0R2MXM8</accession>
<dbReference type="PROSITE" id="PS51782">
    <property type="entry name" value="LYSM"/>
    <property type="match status" value="1"/>
</dbReference>
<dbReference type="PATRIC" id="fig|1293598.4.peg.1199"/>
<evidence type="ECO:0000313" key="4">
    <source>
        <dbReference type="Proteomes" id="UP000050969"/>
    </source>
</evidence>
<feature type="domain" description="LysM" evidence="2">
    <location>
        <begin position="12"/>
        <end position="57"/>
    </location>
</feature>
<dbReference type="Pfam" id="PF01476">
    <property type="entry name" value="LysM"/>
    <property type="match status" value="1"/>
</dbReference>
<organism evidence="3 4">
    <name type="scientific">Lacticaseibacillus saniviri JCM 17471 = DSM 24301</name>
    <dbReference type="NCBI Taxonomy" id="1293598"/>
    <lineage>
        <taxon>Bacteria</taxon>
        <taxon>Bacillati</taxon>
        <taxon>Bacillota</taxon>
        <taxon>Bacilli</taxon>
        <taxon>Lactobacillales</taxon>
        <taxon>Lactobacillaceae</taxon>
        <taxon>Lacticaseibacillus</taxon>
    </lineage>
</organism>
<evidence type="ECO:0000313" key="3">
    <source>
        <dbReference type="EMBL" id="KRO16355.1"/>
    </source>
</evidence>
<dbReference type="InterPro" id="IPR018392">
    <property type="entry name" value="LysM"/>
</dbReference>
<gene>
    <name evidence="3" type="ORF">IV56_GL001136</name>
</gene>
<dbReference type="STRING" id="1293598.IV56_GL001136"/>
<dbReference type="RefSeq" id="WP_162260352.1">
    <property type="nucleotide sequence ID" value="NZ_JQCE01000038.1"/>
</dbReference>
<dbReference type="SMART" id="SM00257">
    <property type="entry name" value="LysM"/>
    <property type="match status" value="1"/>
</dbReference>
<evidence type="ECO:0000259" key="2">
    <source>
        <dbReference type="PROSITE" id="PS51782"/>
    </source>
</evidence>
<name>A0A0R2MXM8_9LACO</name>
<comment type="caution">
    <text evidence="3">The sequence shown here is derived from an EMBL/GenBank/DDBJ whole genome shotgun (WGS) entry which is preliminary data.</text>
</comment>
<dbReference type="Proteomes" id="UP000050969">
    <property type="component" value="Unassembled WGS sequence"/>
</dbReference>